<accession>A0AAP0NWT3</accession>
<evidence type="ECO:0000313" key="3">
    <source>
        <dbReference type="Proteomes" id="UP001420932"/>
    </source>
</evidence>
<dbReference type="Pfam" id="PF03732">
    <property type="entry name" value="Retrotrans_gag"/>
    <property type="match status" value="1"/>
</dbReference>
<comment type="caution">
    <text evidence="2">The sequence shown here is derived from an EMBL/GenBank/DDBJ whole genome shotgun (WGS) entry which is preliminary data.</text>
</comment>
<proteinExistence type="predicted"/>
<dbReference type="AlphaFoldDB" id="A0AAP0NWT3"/>
<protein>
    <recommendedName>
        <fullName evidence="1">Retrotransposon gag domain-containing protein</fullName>
    </recommendedName>
</protein>
<sequence length="85" mass="10159">MTMVPVMNFLLEHTRHKWWLSIEMTHESNMSRPQIKHMFYDELFPETLKADKIREFTTLVEGNMTVVEYASSFTKLAKFISRCVE</sequence>
<reference evidence="2 3" key="1">
    <citation type="submission" date="2024-01" db="EMBL/GenBank/DDBJ databases">
        <title>Genome assemblies of Stephania.</title>
        <authorList>
            <person name="Yang L."/>
        </authorList>
    </citation>
    <scope>NUCLEOTIDE SEQUENCE [LARGE SCALE GENOMIC DNA]</scope>
    <source>
        <strain evidence="2">YNDBR</strain>
        <tissue evidence="2">Leaf</tissue>
    </source>
</reference>
<keyword evidence="3" id="KW-1185">Reference proteome</keyword>
<dbReference type="Proteomes" id="UP001420932">
    <property type="component" value="Unassembled WGS sequence"/>
</dbReference>
<evidence type="ECO:0000259" key="1">
    <source>
        <dbReference type="Pfam" id="PF03732"/>
    </source>
</evidence>
<evidence type="ECO:0000313" key="2">
    <source>
        <dbReference type="EMBL" id="KAK9121284.1"/>
    </source>
</evidence>
<dbReference type="InterPro" id="IPR005162">
    <property type="entry name" value="Retrotrans_gag_dom"/>
</dbReference>
<feature type="domain" description="Retrotransposon gag" evidence="1">
    <location>
        <begin position="9"/>
        <end position="82"/>
    </location>
</feature>
<organism evidence="2 3">
    <name type="scientific">Stephania yunnanensis</name>
    <dbReference type="NCBI Taxonomy" id="152371"/>
    <lineage>
        <taxon>Eukaryota</taxon>
        <taxon>Viridiplantae</taxon>
        <taxon>Streptophyta</taxon>
        <taxon>Embryophyta</taxon>
        <taxon>Tracheophyta</taxon>
        <taxon>Spermatophyta</taxon>
        <taxon>Magnoliopsida</taxon>
        <taxon>Ranunculales</taxon>
        <taxon>Menispermaceae</taxon>
        <taxon>Menispermoideae</taxon>
        <taxon>Cissampelideae</taxon>
        <taxon>Stephania</taxon>
    </lineage>
</organism>
<name>A0AAP0NWT3_9MAGN</name>
<dbReference type="EMBL" id="JBBNAF010000008">
    <property type="protein sequence ID" value="KAK9121284.1"/>
    <property type="molecule type" value="Genomic_DNA"/>
</dbReference>
<gene>
    <name evidence="2" type="ORF">Syun_018901</name>
</gene>